<organism evidence="2">
    <name type="scientific">Medioppia subpectinata</name>
    <dbReference type="NCBI Taxonomy" id="1979941"/>
    <lineage>
        <taxon>Eukaryota</taxon>
        <taxon>Metazoa</taxon>
        <taxon>Ecdysozoa</taxon>
        <taxon>Arthropoda</taxon>
        <taxon>Chelicerata</taxon>
        <taxon>Arachnida</taxon>
        <taxon>Acari</taxon>
        <taxon>Acariformes</taxon>
        <taxon>Sarcoptiformes</taxon>
        <taxon>Oribatida</taxon>
        <taxon>Brachypylina</taxon>
        <taxon>Oppioidea</taxon>
        <taxon>Oppiidae</taxon>
        <taxon>Medioppia</taxon>
    </lineage>
</organism>
<evidence type="ECO:0000313" key="3">
    <source>
        <dbReference type="Proteomes" id="UP000759131"/>
    </source>
</evidence>
<dbReference type="EMBL" id="OC861198">
    <property type="protein sequence ID" value="CAD7629249.1"/>
    <property type="molecule type" value="Genomic_DNA"/>
</dbReference>
<sequence length="266" mass="29282">MNIHLNDEKTSRQLMSDEKTSNECNFWELITDVAKDLDLALQDLSPDFEISKNISHGIIDENADNNGRRPERSGSSPEDTLLFESIAVGIAGNDSQQQTKPNTDPNHFHNKPYDHKICAEVSPDKTPTLSQTNFCALLPTFTAHSSSVSSSKQMINSSTLMSSQTETKKPSYSSQLLSVMDNFGITSHNSESLSEKQNPSEVESLSNNTSIDDKNDDNSDASCESIPATIGLLEHLIRCHPIWFLSEIGRGGVVHLLQGKEPGCFI</sequence>
<accession>A0A7R9Q2Q8</accession>
<gene>
    <name evidence="2" type="ORF">OSB1V03_LOCUS9666</name>
</gene>
<evidence type="ECO:0000313" key="2">
    <source>
        <dbReference type="EMBL" id="CAD7629249.1"/>
    </source>
</evidence>
<evidence type="ECO:0000256" key="1">
    <source>
        <dbReference type="SAM" id="MobiDB-lite"/>
    </source>
</evidence>
<reference evidence="2" key="1">
    <citation type="submission" date="2020-11" db="EMBL/GenBank/DDBJ databases">
        <authorList>
            <person name="Tran Van P."/>
        </authorList>
    </citation>
    <scope>NUCLEOTIDE SEQUENCE</scope>
</reference>
<feature type="compositionally biased region" description="Polar residues" evidence="1">
    <location>
        <begin position="189"/>
        <end position="210"/>
    </location>
</feature>
<protein>
    <submittedName>
        <fullName evidence="2">Uncharacterized protein</fullName>
    </submittedName>
</protein>
<dbReference type="EMBL" id="CAJPIZ010006623">
    <property type="protein sequence ID" value="CAG2109679.1"/>
    <property type="molecule type" value="Genomic_DNA"/>
</dbReference>
<dbReference type="Proteomes" id="UP000759131">
    <property type="component" value="Unassembled WGS sequence"/>
</dbReference>
<name>A0A7R9Q2Q8_9ACAR</name>
<dbReference type="AlphaFoldDB" id="A0A7R9Q2Q8"/>
<proteinExistence type="predicted"/>
<dbReference type="OrthoDB" id="21085at2759"/>
<feature type="region of interest" description="Disordered" evidence="1">
    <location>
        <begin position="189"/>
        <end position="220"/>
    </location>
</feature>
<feature type="non-terminal residue" evidence="2">
    <location>
        <position position="1"/>
    </location>
</feature>
<feature type="region of interest" description="Disordered" evidence="1">
    <location>
        <begin position="59"/>
        <end position="78"/>
    </location>
</feature>
<keyword evidence="3" id="KW-1185">Reference proteome</keyword>